<feature type="domain" description="DUF4005" evidence="6">
    <location>
        <begin position="355"/>
        <end position="430"/>
    </location>
</feature>
<dbReference type="Pfam" id="PF00612">
    <property type="entry name" value="IQ"/>
    <property type="match status" value="2"/>
</dbReference>
<accession>A0A2U1QCP5</accession>
<feature type="compositionally biased region" description="Basic and acidic residues" evidence="5">
    <location>
        <begin position="26"/>
        <end position="39"/>
    </location>
</feature>
<feature type="region of interest" description="Disordered" evidence="5">
    <location>
        <begin position="21"/>
        <end position="40"/>
    </location>
</feature>
<dbReference type="STRING" id="35608.A0A2U1QCP5"/>
<keyword evidence="1" id="KW-0112">Calmodulin-binding</keyword>
<evidence type="ECO:0000256" key="1">
    <source>
        <dbReference type="ARBA" id="ARBA00022860"/>
    </source>
</evidence>
<gene>
    <name evidence="7" type="ORF">CTI12_AA047410</name>
</gene>
<comment type="similarity">
    <text evidence="2">Belongs to the IQD family.</text>
</comment>
<dbReference type="PROSITE" id="PS50096">
    <property type="entry name" value="IQ"/>
    <property type="match status" value="2"/>
</dbReference>
<dbReference type="InterPro" id="IPR027417">
    <property type="entry name" value="P-loop_NTPase"/>
</dbReference>
<dbReference type="EMBL" id="PKPP01000222">
    <property type="protein sequence ID" value="PWA95747.1"/>
    <property type="molecule type" value="Genomic_DNA"/>
</dbReference>
<evidence type="ECO:0000256" key="3">
    <source>
        <dbReference type="ARBA" id="ARBA00024378"/>
    </source>
</evidence>
<name>A0A2U1QCP5_ARTAN</name>
<dbReference type="GO" id="GO:0005516">
    <property type="term" value="F:calmodulin binding"/>
    <property type="evidence" value="ECO:0007669"/>
    <property type="project" value="UniProtKB-KW"/>
</dbReference>
<dbReference type="SMART" id="SM00015">
    <property type="entry name" value="IQ"/>
    <property type="match status" value="2"/>
</dbReference>
<dbReference type="PANTHER" id="PTHR32295:SF289">
    <property type="entry name" value="IQ MOTIF, EF-HAND BINDING, P-LOOP CONTAINING NUCLEOSIDE TRIPHOSPHATE HYDROLASE"/>
    <property type="match status" value="1"/>
</dbReference>
<dbReference type="PANTHER" id="PTHR32295">
    <property type="entry name" value="IQ-DOMAIN 5-RELATED"/>
    <property type="match status" value="1"/>
</dbReference>
<dbReference type="InterPro" id="IPR000048">
    <property type="entry name" value="IQ_motif_EF-hand-BS"/>
</dbReference>
<reference evidence="7 8" key="1">
    <citation type="journal article" date="2018" name="Mol. Plant">
        <title>The genome of Artemisia annua provides insight into the evolution of Asteraceae family and artemisinin biosynthesis.</title>
        <authorList>
            <person name="Shen Q."/>
            <person name="Zhang L."/>
            <person name="Liao Z."/>
            <person name="Wang S."/>
            <person name="Yan T."/>
            <person name="Shi P."/>
            <person name="Liu M."/>
            <person name="Fu X."/>
            <person name="Pan Q."/>
            <person name="Wang Y."/>
            <person name="Lv Z."/>
            <person name="Lu X."/>
            <person name="Zhang F."/>
            <person name="Jiang W."/>
            <person name="Ma Y."/>
            <person name="Chen M."/>
            <person name="Hao X."/>
            <person name="Li L."/>
            <person name="Tang Y."/>
            <person name="Lv G."/>
            <person name="Zhou Y."/>
            <person name="Sun X."/>
            <person name="Brodelius P.E."/>
            <person name="Rose J.K.C."/>
            <person name="Tang K."/>
        </authorList>
    </citation>
    <scope>NUCLEOTIDE SEQUENCE [LARGE SCALE GENOMIC DNA]</scope>
    <source>
        <strain evidence="8">cv. Huhao1</strain>
        <tissue evidence="7">Leaf</tissue>
    </source>
</reference>
<dbReference type="SUPFAM" id="SSF52540">
    <property type="entry name" value="P-loop containing nucleoside triphosphate hydrolases"/>
    <property type="match status" value="1"/>
</dbReference>
<dbReference type="AlphaFoldDB" id="A0A2U1QCP5"/>
<evidence type="ECO:0000256" key="5">
    <source>
        <dbReference type="SAM" id="MobiDB-lite"/>
    </source>
</evidence>
<protein>
    <submittedName>
        <fullName evidence="7">Protein IQ-DOMAIN 14</fullName>
    </submittedName>
</protein>
<feature type="region of interest" description="Disordered" evidence="5">
    <location>
        <begin position="395"/>
        <end position="414"/>
    </location>
</feature>
<comment type="function">
    <text evidence="4">May be involved in cooperative interactions with calmodulins or calmodulin-like proteins. Recruits calmodulin proteins to microtubules, thus being a potential scaffold in cellular signaling and trafficking. May associate with nucleic acids and regulate gene expression at the transcriptional or post-transcriptional level.</text>
</comment>
<dbReference type="Proteomes" id="UP000245207">
    <property type="component" value="Unassembled WGS sequence"/>
</dbReference>
<dbReference type="InterPro" id="IPR025064">
    <property type="entry name" value="DUF4005"/>
</dbReference>
<sequence length="480" mass="54811">MGGNSWLDVVKKAFTSPTKRMIKASRTRDDEQDLESHEKNSKRRWIFKKTSLHETTTILHHESNNLSTTTRVTEPVSQAVCYDQKHANVTTLALPKAPMQVEVIPLTKLPFSYEKHTNAALVIQTSFRGYLARRALKALKGVVMLQALVRGQNVRKRAKMTLKCMQSLVRVQARVCDQRRKLSSEGSGFQGSVFSESNNDWGSHLVDNNFIAREEYSINTHECDTHAYRMEQIQAMLHKTQVAAPKREKDLTRTFIHQIWRSDQNEHCGHNESEEDWKWDRKHSMDQREPMKTIQIDTCQPCSLSPSWERSQNQRQRLTPNPFSSPVHRSPYSQSPITPSSLPRIKSSVKVNSASPRWLREERRLSVGGSGTPTLHGKPSYMSATASAIARIRPQSAPRQRNMSATDGERKTSARKRLSFNLSEKYNGGGGVTDSEVDFKPASPIHVRTERRLSMSSCSKGRTEDEITRPSIGEERRWFR</sequence>
<comment type="caution">
    <text evidence="7">The sequence shown here is derived from an EMBL/GenBank/DDBJ whole genome shotgun (WGS) entry which is preliminary data.</text>
</comment>
<feature type="compositionally biased region" description="Basic and acidic residues" evidence="5">
    <location>
        <begin position="461"/>
        <end position="480"/>
    </location>
</feature>
<proteinExistence type="inferred from homology"/>
<evidence type="ECO:0000256" key="2">
    <source>
        <dbReference type="ARBA" id="ARBA00024341"/>
    </source>
</evidence>
<feature type="region of interest" description="Disordered" evidence="5">
    <location>
        <begin position="266"/>
        <end position="288"/>
    </location>
</feature>
<organism evidence="7 8">
    <name type="scientific">Artemisia annua</name>
    <name type="common">Sweet wormwood</name>
    <dbReference type="NCBI Taxonomy" id="35608"/>
    <lineage>
        <taxon>Eukaryota</taxon>
        <taxon>Viridiplantae</taxon>
        <taxon>Streptophyta</taxon>
        <taxon>Embryophyta</taxon>
        <taxon>Tracheophyta</taxon>
        <taxon>Spermatophyta</taxon>
        <taxon>Magnoliopsida</taxon>
        <taxon>eudicotyledons</taxon>
        <taxon>Gunneridae</taxon>
        <taxon>Pentapetalae</taxon>
        <taxon>asterids</taxon>
        <taxon>campanulids</taxon>
        <taxon>Asterales</taxon>
        <taxon>Asteraceae</taxon>
        <taxon>Asteroideae</taxon>
        <taxon>Anthemideae</taxon>
        <taxon>Artemisiinae</taxon>
        <taxon>Artemisia</taxon>
    </lineage>
</organism>
<evidence type="ECO:0000313" key="7">
    <source>
        <dbReference type="EMBL" id="PWA95747.1"/>
    </source>
</evidence>
<dbReference type="OrthoDB" id="776767at2759"/>
<dbReference type="CDD" id="cd23767">
    <property type="entry name" value="IQCD"/>
    <property type="match status" value="1"/>
</dbReference>
<keyword evidence="8" id="KW-1185">Reference proteome</keyword>
<feature type="region of interest" description="Disordered" evidence="5">
    <location>
        <begin position="303"/>
        <end position="357"/>
    </location>
</feature>
<dbReference type="Gene3D" id="1.20.5.190">
    <property type="match status" value="1"/>
</dbReference>
<feature type="compositionally biased region" description="Polar residues" evidence="5">
    <location>
        <begin position="331"/>
        <end position="341"/>
    </location>
</feature>
<evidence type="ECO:0000313" key="8">
    <source>
        <dbReference type="Proteomes" id="UP000245207"/>
    </source>
</evidence>
<evidence type="ECO:0000256" key="4">
    <source>
        <dbReference type="ARBA" id="ARBA00045534"/>
    </source>
</evidence>
<evidence type="ECO:0000259" key="6">
    <source>
        <dbReference type="Pfam" id="PF13178"/>
    </source>
</evidence>
<comment type="subunit">
    <text evidence="3">Binds to multiple calmodulin (CaM) in the presence of Ca(2+) and CaM-like proteins.</text>
</comment>
<feature type="region of interest" description="Disordered" evidence="5">
    <location>
        <begin position="450"/>
        <end position="480"/>
    </location>
</feature>
<dbReference type="Pfam" id="PF13178">
    <property type="entry name" value="DUF4005"/>
    <property type="match status" value="1"/>
</dbReference>
<feature type="compositionally biased region" description="Polar residues" evidence="5">
    <location>
        <begin position="303"/>
        <end position="324"/>
    </location>
</feature>